<keyword evidence="2" id="KW-1185">Reference proteome</keyword>
<accession>C7H1N7</accession>
<evidence type="ECO:0000313" key="2">
    <source>
        <dbReference type="Proteomes" id="UP000004619"/>
    </source>
</evidence>
<dbReference type="HOGENOM" id="CLU_2953659_0_0_9"/>
<dbReference type="EMBL" id="ACOP02000003">
    <property type="protein sequence ID" value="EEU98247.1"/>
    <property type="molecule type" value="Genomic_DNA"/>
</dbReference>
<organism evidence="1 2">
    <name type="scientific">Faecalibacterium duncaniae (strain DSM 17677 / JCM 31915 / A2-165)</name>
    <name type="common">Faecalibacterium prausnitzii</name>
    <dbReference type="NCBI Taxonomy" id="411483"/>
    <lineage>
        <taxon>Bacteria</taxon>
        <taxon>Bacillati</taxon>
        <taxon>Bacillota</taxon>
        <taxon>Clostridia</taxon>
        <taxon>Eubacteriales</taxon>
        <taxon>Oscillospiraceae</taxon>
        <taxon>Faecalibacterium</taxon>
    </lineage>
</organism>
<dbReference type="AlphaFoldDB" id="C7H1N7"/>
<evidence type="ECO:0000313" key="1">
    <source>
        <dbReference type="EMBL" id="EEU98247.1"/>
    </source>
</evidence>
<dbReference type="Proteomes" id="UP000004619">
    <property type="component" value="Unassembled WGS sequence"/>
</dbReference>
<reference evidence="1" key="1">
    <citation type="submission" date="2009-08" db="EMBL/GenBank/DDBJ databases">
        <authorList>
            <person name="Weinstock G."/>
            <person name="Sodergren E."/>
            <person name="Clifton S."/>
            <person name="Fulton L."/>
            <person name="Fulton B."/>
            <person name="Courtney L."/>
            <person name="Fronick C."/>
            <person name="Harrison M."/>
            <person name="Strong C."/>
            <person name="Farmer C."/>
            <person name="Delahaunty K."/>
            <person name="Markovic C."/>
            <person name="Hall O."/>
            <person name="Minx P."/>
            <person name="Tomlinson C."/>
            <person name="Mitreva M."/>
            <person name="Nelson J."/>
            <person name="Hou S."/>
            <person name="Wollam A."/>
            <person name="Pepin K.H."/>
            <person name="Johnson M."/>
            <person name="Bhonagiri V."/>
            <person name="Nash W.E."/>
            <person name="Warren W."/>
            <person name="Chinwalla A."/>
            <person name="Mardis E.R."/>
            <person name="Wilson R.K."/>
        </authorList>
    </citation>
    <scope>NUCLEOTIDE SEQUENCE [LARGE SCALE GENOMIC DNA]</scope>
    <source>
        <strain evidence="1">A2-165</strain>
    </source>
</reference>
<proteinExistence type="predicted"/>
<comment type="caution">
    <text evidence="1">The sequence shown here is derived from an EMBL/GenBank/DDBJ whole genome shotgun (WGS) entry which is preliminary data.</text>
</comment>
<dbReference type="STRING" id="411483.FAEPRAA2165_00176"/>
<sequence>MHKKRLPGLILLLYKNSVGLRLRSRAKASSSENRINQDLSPASECDILFPKKENEVLLL</sequence>
<name>C7H1N7_FAED2</name>
<gene>
    <name evidence="1" type="ORF">FAEPRAA2165_00176</name>
</gene>
<protein>
    <submittedName>
        <fullName evidence="1">Uncharacterized protein</fullName>
    </submittedName>
</protein>